<sequence length="396" mass="45180">MAISEIFKYIKVTNIIAQCCLITSISVTVAISVLLHKRNRKKQNENITLTPLIVITGCDTGLGYSIVMRYLNGSHSPNQNYSKLFNGLFNHNKLKIPSKIAIVAFCLNLNSTGAKYLFQKSINNTNIELFIRQLDLTDKNSIKNGVTFIIELLENNLDENGKHNKYELHALVNNAARMVMAEYEWQTIQMIQQQFEVNVLGPIMLTAQLLPSFRKNKGRVINIVSHCAHFPLPGISVYGASKAAMYAFTTASRIELENHGVNMISFFPGSFYLHSAIMCGEQRAIDYIQMHKYMSKEQLAYYGLYFDAYQNYLSSIDAFINPPETTIPRTNKIYCYMDNALWAVHPKAEYNVPEPWRYRIYSALACTLSTLGLHNFKDKVVRRFVATPKFENCIET</sequence>
<dbReference type="Pfam" id="PF00106">
    <property type="entry name" value="adh_short"/>
    <property type="match status" value="1"/>
</dbReference>
<reference evidence="3 4" key="1">
    <citation type="submission" date="2019-08" db="EMBL/GenBank/DDBJ databases">
        <authorList>
            <person name="Alioto T."/>
            <person name="Alioto T."/>
            <person name="Gomez Garrido J."/>
        </authorList>
    </citation>
    <scope>NUCLEOTIDE SEQUENCE [LARGE SCALE GENOMIC DNA]</scope>
</reference>
<dbReference type="GO" id="GO:0016491">
    <property type="term" value="F:oxidoreductase activity"/>
    <property type="evidence" value="ECO:0007669"/>
    <property type="project" value="TreeGrafter"/>
</dbReference>
<dbReference type="Gene3D" id="3.40.50.720">
    <property type="entry name" value="NAD(P)-binding Rossmann-like Domain"/>
    <property type="match status" value="1"/>
</dbReference>
<comment type="similarity">
    <text evidence="1">Belongs to the short-chain dehydrogenases/reductases (SDR) family.</text>
</comment>
<dbReference type="PANTHER" id="PTHR43313">
    <property type="entry name" value="SHORT-CHAIN DEHYDROGENASE/REDUCTASE FAMILY 9C"/>
    <property type="match status" value="1"/>
</dbReference>
<protein>
    <submittedName>
        <fullName evidence="3">NAD(P)-binding domain,Short-chain dehydrogenase/reductase SDR</fullName>
    </submittedName>
</protein>
<name>A0A5E4MJJ3_9HEMI</name>
<evidence type="ECO:0000313" key="4">
    <source>
        <dbReference type="Proteomes" id="UP000325440"/>
    </source>
</evidence>
<dbReference type="EMBL" id="CABPRJ010000576">
    <property type="protein sequence ID" value="VVC31073.1"/>
    <property type="molecule type" value="Genomic_DNA"/>
</dbReference>
<keyword evidence="4" id="KW-1185">Reference proteome</keyword>
<dbReference type="PRINTS" id="PR00081">
    <property type="entry name" value="GDHRDH"/>
</dbReference>
<evidence type="ECO:0000313" key="3">
    <source>
        <dbReference type="EMBL" id="VVC31073.1"/>
    </source>
</evidence>
<dbReference type="InterPro" id="IPR036291">
    <property type="entry name" value="NAD(P)-bd_dom_sf"/>
</dbReference>
<organism evidence="3 4">
    <name type="scientific">Cinara cedri</name>
    <dbReference type="NCBI Taxonomy" id="506608"/>
    <lineage>
        <taxon>Eukaryota</taxon>
        <taxon>Metazoa</taxon>
        <taxon>Ecdysozoa</taxon>
        <taxon>Arthropoda</taxon>
        <taxon>Hexapoda</taxon>
        <taxon>Insecta</taxon>
        <taxon>Pterygota</taxon>
        <taxon>Neoptera</taxon>
        <taxon>Paraneoptera</taxon>
        <taxon>Hemiptera</taxon>
        <taxon>Sternorrhyncha</taxon>
        <taxon>Aphidomorpha</taxon>
        <taxon>Aphidoidea</taxon>
        <taxon>Aphididae</taxon>
        <taxon>Lachninae</taxon>
        <taxon>Cinara</taxon>
    </lineage>
</organism>
<evidence type="ECO:0000256" key="1">
    <source>
        <dbReference type="RuleBase" id="RU000363"/>
    </source>
</evidence>
<dbReference type="AlphaFoldDB" id="A0A5E4MJJ3"/>
<feature type="transmembrane region" description="Helical" evidence="2">
    <location>
        <begin position="15"/>
        <end position="35"/>
    </location>
</feature>
<evidence type="ECO:0000256" key="2">
    <source>
        <dbReference type="SAM" id="Phobius"/>
    </source>
</evidence>
<keyword evidence="2" id="KW-0812">Transmembrane</keyword>
<dbReference type="SUPFAM" id="SSF51735">
    <property type="entry name" value="NAD(P)-binding Rossmann-fold domains"/>
    <property type="match status" value="1"/>
</dbReference>
<accession>A0A5E4MJJ3</accession>
<dbReference type="OrthoDB" id="294295at2759"/>
<dbReference type="InterPro" id="IPR002347">
    <property type="entry name" value="SDR_fam"/>
</dbReference>
<dbReference type="PANTHER" id="PTHR43313:SF36">
    <property type="entry name" value="D-BETA-HYDROXYBUTYRATE DEHYDROGENASE, MITOCHONDRIAL"/>
    <property type="match status" value="1"/>
</dbReference>
<gene>
    <name evidence="3" type="ORF">CINCED_3A018634</name>
</gene>
<keyword evidence="2" id="KW-0472">Membrane</keyword>
<keyword evidence="2" id="KW-1133">Transmembrane helix</keyword>
<dbReference type="PRINTS" id="PR00080">
    <property type="entry name" value="SDRFAMILY"/>
</dbReference>
<dbReference type="GO" id="GO:0008202">
    <property type="term" value="P:steroid metabolic process"/>
    <property type="evidence" value="ECO:0007669"/>
    <property type="project" value="TreeGrafter"/>
</dbReference>
<dbReference type="Proteomes" id="UP000325440">
    <property type="component" value="Unassembled WGS sequence"/>
</dbReference>
<proteinExistence type="inferred from homology"/>
<feature type="transmembrane region" description="Helical" evidence="2">
    <location>
        <begin position="47"/>
        <end position="71"/>
    </location>
</feature>